<evidence type="ECO:0000256" key="4">
    <source>
        <dbReference type="SAM" id="MobiDB-lite"/>
    </source>
</evidence>
<evidence type="ECO:0000313" key="8">
    <source>
        <dbReference type="Proteomes" id="UP001610446"/>
    </source>
</evidence>
<evidence type="ECO:0000313" key="7">
    <source>
        <dbReference type="EMBL" id="KAL2843330.1"/>
    </source>
</evidence>
<evidence type="ECO:0000259" key="6">
    <source>
        <dbReference type="PROSITE" id="PS51194"/>
    </source>
</evidence>
<evidence type="ECO:0000256" key="1">
    <source>
        <dbReference type="ARBA" id="ARBA00022741"/>
    </source>
</evidence>
<protein>
    <submittedName>
        <fullName evidence="7">SNF2 family N-terminal domain-containing protein</fullName>
    </submittedName>
</protein>
<dbReference type="InterPro" id="IPR038718">
    <property type="entry name" value="SNF2-like_sf"/>
</dbReference>
<dbReference type="InterPro" id="IPR014001">
    <property type="entry name" value="Helicase_ATP-bd"/>
</dbReference>
<feature type="domain" description="Helicase ATP-binding" evidence="5">
    <location>
        <begin position="385"/>
        <end position="575"/>
    </location>
</feature>
<dbReference type="SMART" id="SM00487">
    <property type="entry name" value="DEXDc"/>
    <property type="match status" value="1"/>
</dbReference>
<feature type="region of interest" description="Disordered" evidence="4">
    <location>
        <begin position="1"/>
        <end position="71"/>
    </location>
</feature>
<dbReference type="CDD" id="cd18008">
    <property type="entry name" value="DEXDc_SHPRH-like"/>
    <property type="match status" value="1"/>
</dbReference>
<accession>A0ABR4JTG0</accession>
<dbReference type="EMBL" id="JBFXLU010000091">
    <property type="protein sequence ID" value="KAL2843330.1"/>
    <property type="molecule type" value="Genomic_DNA"/>
</dbReference>
<evidence type="ECO:0000256" key="3">
    <source>
        <dbReference type="ARBA" id="ARBA00022840"/>
    </source>
</evidence>
<comment type="caution">
    <text evidence="7">The sequence shown here is derived from an EMBL/GenBank/DDBJ whole genome shotgun (WGS) entry which is preliminary data.</text>
</comment>
<dbReference type="PANTHER" id="PTHR45626">
    <property type="entry name" value="TRANSCRIPTION TERMINATION FACTOR 2-RELATED"/>
    <property type="match status" value="1"/>
</dbReference>
<dbReference type="Gene3D" id="3.40.50.10810">
    <property type="entry name" value="Tandem AAA-ATPase domain"/>
    <property type="match status" value="1"/>
</dbReference>
<keyword evidence="3" id="KW-0067">ATP-binding</keyword>
<keyword evidence="2" id="KW-0378">Hydrolase</keyword>
<feature type="domain" description="Helicase C-terminal" evidence="6">
    <location>
        <begin position="802"/>
        <end position="948"/>
    </location>
</feature>
<evidence type="ECO:0000256" key="2">
    <source>
        <dbReference type="ARBA" id="ARBA00022801"/>
    </source>
</evidence>
<dbReference type="InterPro" id="IPR001650">
    <property type="entry name" value="Helicase_C-like"/>
</dbReference>
<dbReference type="Gene3D" id="3.40.50.300">
    <property type="entry name" value="P-loop containing nucleotide triphosphate hydrolases"/>
    <property type="match status" value="1"/>
</dbReference>
<dbReference type="PROSITE" id="PS51194">
    <property type="entry name" value="HELICASE_CTER"/>
    <property type="match status" value="1"/>
</dbReference>
<dbReference type="Proteomes" id="UP001610446">
    <property type="component" value="Unassembled WGS sequence"/>
</dbReference>
<dbReference type="PROSITE" id="PS51192">
    <property type="entry name" value="HELICASE_ATP_BIND_1"/>
    <property type="match status" value="1"/>
</dbReference>
<dbReference type="CDD" id="cd18793">
    <property type="entry name" value="SF2_C_SNF"/>
    <property type="match status" value="1"/>
</dbReference>
<dbReference type="InterPro" id="IPR049730">
    <property type="entry name" value="SNF2/RAD54-like_C"/>
</dbReference>
<name>A0ABR4JTG0_9EURO</name>
<organism evidence="7 8">
    <name type="scientific">Aspergillus pseudoustus</name>
    <dbReference type="NCBI Taxonomy" id="1810923"/>
    <lineage>
        <taxon>Eukaryota</taxon>
        <taxon>Fungi</taxon>
        <taxon>Dikarya</taxon>
        <taxon>Ascomycota</taxon>
        <taxon>Pezizomycotina</taxon>
        <taxon>Eurotiomycetes</taxon>
        <taxon>Eurotiomycetidae</taxon>
        <taxon>Eurotiales</taxon>
        <taxon>Aspergillaceae</taxon>
        <taxon>Aspergillus</taxon>
        <taxon>Aspergillus subgen. Nidulantes</taxon>
    </lineage>
</organism>
<dbReference type="Pfam" id="PF00271">
    <property type="entry name" value="Helicase_C"/>
    <property type="match status" value="1"/>
</dbReference>
<keyword evidence="8" id="KW-1185">Reference proteome</keyword>
<reference evidence="7 8" key="1">
    <citation type="submission" date="2024-07" db="EMBL/GenBank/DDBJ databases">
        <title>Section-level genome sequencing and comparative genomics of Aspergillus sections Usti and Cavernicolus.</title>
        <authorList>
            <consortium name="Lawrence Berkeley National Laboratory"/>
            <person name="Nybo J.L."/>
            <person name="Vesth T.C."/>
            <person name="Theobald S."/>
            <person name="Frisvad J.C."/>
            <person name="Larsen T.O."/>
            <person name="Kjaerboelling I."/>
            <person name="Rothschild-Mancinelli K."/>
            <person name="Lyhne E.K."/>
            <person name="Kogle M.E."/>
            <person name="Barry K."/>
            <person name="Clum A."/>
            <person name="Na H."/>
            <person name="Ledsgaard L."/>
            <person name="Lin J."/>
            <person name="Lipzen A."/>
            <person name="Kuo A."/>
            <person name="Riley R."/>
            <person name="Mondo S."/>
            <person name="Labutti K."/>
            <person name="Haridas S."/>
            <person name="Pangalinan J."/>
            <person name="Salamov A.A."/>
            <person name="Simmons B.A."/>
            <person name="Magnuson J.K."/>
            <person name="Chen J."/>
            <person name="Drula E."/>
            <person name="Henrissat B."/>
            <person name="Wiebenga A."/>
            <person name="Lubbers R.J."/>
            <person name="Gomes A.C."/>
            <person name="Makela M.R."/>
            <person name="Stajich J."/>
            <person name="Grigoriev I.V."/>
            <person name="Mortensen U.H."/>
            <person name="De Vries R.P."/>
            <person name="Baker S.E."/>
            <person name="Andersen M.R."/>
        </authorList>
    </citation>
    <scope>NUCLEOTIDE SEQUENCE [LARGE SCALE GENOMIC DNA]</scope>
    <source>
        <strain evidence="7 8">CBS 123904</strain>
    </source>
</reference>
<sequence length="948" mass="105529">MSSASTPKRILEIDESGSQSEASDSQLKRGRIYGSFDCGSSSEFGAGKSYSSVPWGLNDPMQTEEDHAPNGLVPSHPQTFLTPHVLHPNSSPQNSFQLPKDHCYRNEEEDVEGIQRADDSRRICFGMLKNIQIRIDPVQDYQELSFDEILGENNVFVSLDLFVQDDRCDVLTQRTHIATMNSKTHHALSSLRLPERPKFLGIISKPELQEKLSAAAESSVNRSARVTCPMSILVTGPLSMAQILAKEFARYHLFLQHPEPKPIDLEYNNPQFLSLVGTPCLDRPILPPILGGTHLRDTGNPDRLDDLEADDIEAIFDNMPQETLGTDVKIDACIVTKLESHQQEAVAFMIYQESAHIGNKNKLWRIETESFEKRVYKHIITGVRSRKPVDICGGILADDMGVGKTLSMIAGIVHDIRLTQTPLVGAESNGDAGTSVGSSLIPTLSTLVIVPSVLLLDGWVDEIEKHVSPGALTYYKYHGNRRSISLSSSPPYHIVFSTYATVEADFSRSGGRGVLNCFHWHRIVLDEAHIVRNSSTKQFKAVESLSGSIRWCMTGTPIQNSLDDFASLVRFLRVPQLDSPAAFRKHITKGSVTARGVRKPNYANLKVLLAAVCLRRKMSTVFPALGGTFITHRPSFSDAERKVYDELVLACDRQLKAAVNLPSLRGENRLVLTAKLRLRMFCNTGLRSLFLGARGGGDVQLSSEEVVTMLQQSGRNICAVCNIEILSLDTGDSQLSPDHWLDFSRVLKCPGCVNPQAGGVARGVTALSSKEEDHMEDVQANLDQGQDSHCCVELYPAKLMVLLRDIKIHYREDKSILFTFWRQSLDLIGGMFQEQNIVFRRVDGIMGPIQRQTALEEFRSNSSIRVLLMTIGTGAVGLNNLSVASRIHILEPQWNPSVENQAIGRALRWGQDKRVFVIRYIMEGTIEQMIESGQMRKMQLSLNGREMR</sequence>
<feature type="compositionally biased region" description="Polar residues" evidence="4">
    <location>
        <begin position="16"/>
        <end position="25"/>
    </location>
</feature>
<evidence type="ECO:0000259" key="5">
    <source>
        <dbReference type="PROSITE" id="PS51192"/>
    </source>
</evidence>
<dbReference type="InterPro" id="IPR027417">
    <property type="entry name" value="P-loop_NTPase"/>
</dbReference>
<dbReference type="SMART" id="SM00490">
    <property type="entry name" value="HELICc"/>
    <property type="match status" value="1"/>
</dbReference>
<proteinExistence type="predicted"/>
<gene>
    <name evidence="7" type="ORF">BJY01DRAFT_264316</name>
</gene>
<dbReference type="Pfam" id="PF00176">
    <property type="entry name" value="SNF2-rel_dom"/>
    <property type="match status" value="1"/>
</dbReference>
<dbReference type="PANTHER" id="PTHR45626:SF52">
    <property type="entry name" value="SINGLE-STRANDED DNA-DEPENDENT ATPASE (EUROFUNG)"/>
    <property type="match status" value="1"/>
</dbReference>
<keyword evidence="1" id="KW-0547">Nucleotide-binding</keyword>
<dbReference type="InterPro" id="IPR000330">
    <property type="entry name" value="SNF2_N"/>
</dbReference>
<dbReference type="InterPro" id="IPR050628">
    <property type="entry name" value="SNF2_RAD54_helicase_TF"/>
</dbReference>
<dbReference type="SUPFAM" id="SSF52540">
    <property type="entry name" value="P-loop containing nucleoside triphosphate hydrolases"/>
    <property type="match status" value="2"/>
</dbReference>